<dbReference type="InterPro" id="IPR001173">
    <property type="entry name" value="Glyco_trans_2-like"/>
</dbReference>
<dbReference type="Proteomes" id="UP000257136">
    <property type="component" value="Unassembled WGS sequence"/>
</dbReference>
<evidence type="ECO:0000259" key="1">
    <source>
        <dbReference type="Pfam" id="PF00535"/>
    </source>
</evidence>
<organism evidence="2 3">
    <name type="scientific">Flavobacterium aquicola</name>
    <dbReference type="NCBI Taxonomy" id="1682742"/>
    <lineage>
        <taxon>Bacteria</taxon>
        <taxon>Pseudomonadati</taxon>
        <taxon>Bacteroidota</taxon>
        <taxon>Flavobacteriia</taxon>
        <taxon>Flavobacteriales</taxon>
        <taxon>Flavobacteriaceae</taxon>
        <taxon>Flavobacterium</taxon>
    </lineage>
</organism>
<dbReference type="RefSeq" id="WP_115813743.1">
    <property type="nucleotide sequence ID" value="NZ_QUNI01000007.1"/>
</dbReference>
<evidence type="ECO:0000313" key="2">
    <source>
        <dbReference type="EMBL" id="REG98286.1"/>
    </source>
</evidence>
<protein>
    <submittedName>
        <fullName evidence="2">GT2 family glycosyltransferase</fullName>
    </submittedName>
</protein>
<comment type="caution">
    <text evidence="2">The sequence shown here is derived from an EMBL/GenBank/DDBJ whole genome shotgun (WGS) entry which is preliminary data.</text>
</comment>
<dbReference type="PANTHER" id="PTHR43685:SF2">
    <property type="entry name" value="GLYCOSYLTRANSFERASE 2-LIKE DOMAIN-CONTAINING PROTEIN"/>
    <property type="match status" value="1"/>
</dbReference>
<dbReference type="AlphaFoldDB" id="A0A3E0EMB9"/>
<dbReference type="EMBL" id="QUNI01000007">
    <property type="protein sequence ID" value="REG98286.1"/>
    <property type="molecule type" value="Genomic_DNA"/>
</dbReference>
<dbReference type="PANTHER" id="PTHR43685">
    <property type="entry name" value="GLYCOSYLTRANSFERASE"/>
    <property type="match status" value="1"/>
</dbReference>
<dbReference type="Gene3D" id="3.90.550.10">
    <property type="entry name" value="Spore Coat Polysaccharide Biosynthesis Protein SpsA, Chain A"/>
    <property type="match status" value="1"/>
</dbReference>
<dbReference type="SUPFAM" id="SSF53448">
    <property type="entry name" value="Nucleotide-diphospho-sugar transferases"/>
    <property type="match status" value="1"/>
</dbReference>
<dbReference type="OrthoDB" id="1326385at2"/>
<keyword evidence="2" id="KW-0808">Transferase</keyword>
<evidence type="ECO:0000313" key="3">
    <source>
        <dbReference type="Proteomes" id="UP000257136"/>
    </source>
</evidence>
<feature type="domain" description="Glycosyltransferase 2-like" evidence="1">
    <location>
        <begin position="247"/>
        <end position="375"/>
    </location>
</feature>
<proteinExistence type="predicted"/>
<dbReference type="GO" id="GO:0016740">
    <property type="term" value="F:transferase activity"/>
    <property type="evidence" value="ECO:0007669"/>
    <property type="project" value="UniProtKB-KW"/>
</dbReference>
<dbReference type="Pfam" id="PF00535">
    <property type="entry name" value="Glycos_transf_2"/>
    <property type="match status" value="1"/>
</dbReference>
<dbReference type="InterPro" id="IPR029044">
    <property type="entry name" value="Nucleotide-diphossugar_trans"/>
</dbReference>
<reference evidence="2 3" key="1">
    <citation type="submission" date="2018-08" db="EMBL/GenBank/DDBJ databases">
        <title>Genomic Encyclopedia of Archaeal and Bacterial Type Strains, Phase II (KMG-II): from individual species to whole genera.</title>
        <authorList>
            <person name="Goeker M."/>
        </authorList>
    </citation>
    <scope>NUCLEOTIDE SEQUENCE [LARGE SCALE GENOMIC DNA]</scope>
    <source>
        <strain evidence="2 3">DSM 100880</strain>
    </source>
</reference>
<accession>A0A3E0EMB9</accession>
<dbReference type="CDD" id="cd00761">
    <property type="entry name" value="Glyco_tranf_GTA_type"/>
    <property type="match status" value="1"/>
</dbReference>
<dbReference type="InterPro" id="IPR050834">
    <property type="entry name" value="Glycosyltransf_2"/>
</dbReference>
<keyword evidence="3" id="KW-1185">Reference proteome</keyword>
<name>A0A3E0EMB9_9FLAO</name>
<gene>
    <name evidence="2" type="ORF">C8P67_107213</name>
</gene>
<sequence length="520" mass="60949">MIFIYHKNAKTVAVESEKGQSIEFDSKLTVAETLYVLAQRFASEKLIWCHVDLKKQLNIEGIEPLFHHKKILVSYNPSTDLFLDTAIGYVDETPFIKLNKSVTFPTWQMSSAVGGIFAEILFKLIDSIPLDKNFDYFLCSLAKLSMSKGLLCYSEPRLLKQKIETAPLEKTSRYILFRFVKQHYRTRWVFLLLINFFLYERKLPFLPVFFSLFYKNRAKNRMSSDNALENIEVQSLKRVINKATIDIIIPTIGRKKYLYNVLKDFSKQTILPNNIVIVEQNPQEDSISELDYLKSENWPFEIQHIFTHQAGACNARNLALSQTHSEWVFLADDDNRFEPTLLSDVFDKIKQFGALVVTTSYPQKNEIKKRSKVIQWPTFGAGNSFVRRDVLDKVRFNMSLEFGYGEDGDFGMQLRNQGYDILYLPEPEILHLKAPIGGFRTKPVLKWQNDSIQPKPSPTVMLYQISHNTKEQILGYKTILFFKYYKHQKIKNPIKYYFNFQKQWERSVFWANELKRQNEV</sequence>